<accession>A0A914B244</accession>
<dbReference type="InterPro" id="IPR016186">
    <property type="entry name" value="C-type_lectin-like/link_sf"/>
</dbReference>
<dbReference type="PROSITE" id="PS50041">
    <property type="entry name" value="C_TYPE_LECTIN_2"/>
    <property type="match status" value="1"/>
</dbReference>
<dbReference type="Gene3D" id="3.10.100.10">
    <property type="entry name" value="Mannose-Binding Protein A, subunit A"/>
    <property type="match status" value="1"/>
</dbReference>
<dbReference type="CDD" id="cd00037">
    <property type="entry name" value="CLECT"/>
    <property type="match status" value="1"/>
</dbReference>
<dbReference type="InterPro" id="IPR001304">
    <property type="entry name" value="C-type_lectin-like"/>
</dbReference>
<dbReference type="InterPro" id="IPR016187">
    <property type="entry name" value="CTDL_fold"/>
</dbReference>
<protein>
    <recommendedName>
        <fullName evidence="2">C-type lectin domain-containing protein</fullName>
    </recommendedName>
</protein>
<dbReference type="Pfam" id="PF00059">
    <property type="entry name" value="Lectin_C"/>
    <property type="match status" value="1"/>
</dbReference>
<dbReference type="RefSeq" id="XP_038069571.1">
    <property type="nucleotide sequence ID" value="XM_038213643.1"/>
</dbReference>
<dbReference type="Proteomes" id="UP000887568">
    <property type="component" value="Unplaced"/>
</dbReference>
<keyword evidence="4" id="KW-1185">Reference proteome</keyword>
<sequence>MFPIDLSAGVIVTEEYHQHRVISGEICWVYINTGFANHRQIVSSSYSEFSVRCRKYTMGRTLLVFAFLGVVVGMVCAERYCGDGFTRRWPSGNCYKVSLHRDFWIRAREICRLQGGWLVTIKNEADGNWVSDFFRRHRPHDCNEWYWIGANDISSDHSWVWDEDGSRVTYDNWYSGEPNNVDGDEDAAVVNAGDNKWNDLGHLTYYENCYVCEMSLRSTCN</sequence>
<evidence type="ECO:0000313" key="4">
    <source>
        <dbReference type="Proteomes" id="UP000887568"/>
    </source>
</evidence>
<feature type="transmembrane region" description="Helical" evidence="1">
    <location>
        <begin position="62"/>
        <end position="80"/>
    </location>
</feature>
<keyword evidence="1" id="KW-1133">Transmembrane helix</keyword>
<name>A0A914B244_PATMI</name>
<dbReference type="GeneID" id="119738709"/>
<dbReference type="EnsemblMetazoa" id="XM_038213643.1">
    <property type="protein sequence ID" value="XP_038069571.1"/>
    <property type="gene ID" value="LOC119738709"/>
</dbReference>
<organism evidence="3 4">
    <name type="scientific">Patiria miniata</name>
    <name type="common">Bat star</name>
    <name type="synonym">Asterina miniata</name>
    <dbReference type="NCBI Taxonomy" id="46514"/>
    <lineage>
        <taxon>Eukaryota</taxon>
        <taxon>Metazoa</taxon>
        <taxon>Echinodermata</taxon>
        <taxon>Eleutherozoa</taxon>
        <taxon>Asterozoa</taxon>
        <taxon>Asteroidea</taxon>
        <taxon>Valvatacea</taxon>
        <taxon>Valvatida</taxon>
        <taxon>Asterinidae</taxon>
        <taxon>Patiria</taxon>
    </lineage>
</organism>
<dbReference type="OrthoDB" id="6285913at2759"/>
<reference evidence="3" key="1">
    <citation type="submission" date="2022-11" db="UniProtKB">
        <authorList>
            <consortium name="EnsemblMetazoa"/>
        </authorList>
    </citation>
    <scope>IDENTIFICATION</scope>
</reference>
<dbReference type="SMART" id="SM00034">
    <property type="entry name" value="CLECT"/>
    <property type="match status" value="1"/>
</dbReference>
<dbReference type="PANTHER" id="PTHR22803">
    <property type="entry name" value="MANNOSE, PHOSPHOLIPASE, LECTIN RECEPTOR RELATED"/>
    <property type="match status" value="1"/>
</dbReference>
<keyword evidence="1" id="KW-0472">Membrane</keyword>
<keyword evidence="1" id="KW-0812">Transmembrane</keyword>
<dbReference type="AlphaFoldDB" id="A0A914B244"/>
<dbReference type="SUPFAM" id="SSF56436">
    <property type="entry name" value="C-type lectin-like"/>
    <property type="match status" value="1"/>
</dbReference>
<dbReference type="InterPro" id="IPR050111">
    <property type="entry name" value="C-type_lectin/snaclec_domain"/>
</dbReference>
<feature type="domain" description="C-type lectin" evidence="2">
    <location>
        <begin position="90"/>
        <end position="199"/>
    </location>
</feature>
<proteinExistence type="predicted"/>
<evidence type="ECO:0000256" key="1">
    <source>
        <dbReference type="SAM" id="Phobius"/>
    </source>
</evidence>
<evidence type="ECO:0000313" key="3">
    <source>
        <dbReference type="EnsemblMetazoa" id="XP_038069571.1"/>
    </source>
</evidence>
<evidence type="ECO:0000259" key="2">
    <source>
        <dbReference type="PROSITE" id="PS50041"/>
    </source>
</evidence>